<organism evidence="1 2">
    <name type="scientific">Lynx canadensis</name>
    <name type="common">Canada lynx</name>
    <name type="synonym">Felis canadensis</name>
    <dbReference type="NCBI Taxonomy" id="61383"/>
    <lineage>
        <taxon>Eukaryota</taxon>
        <taxon>Metazoa</taxon>
        <taxon>Chordata</taxon>
        <taxon>Craniata</taxon>
        <taxon>Vertebrata</taxon>
        <taxon>Euteleostomi</taxon>
        <taxon>Mammalia</taxon>
        <taxon>Eutheria</taxon>
        <taxon>Laurasiatheria</taxon>
        <taxon>Carnivora</taxon>
        <taxon>Feliformia</taxon>
        <taxon>Felidae</taxon>
        <taxon>Felinae</taxon>
        <taxon>Lynx</taxon>
    </lineage>
</organism>
<sequence>MFFSPDNSAAWNMTESCCPPIPTIRQRGEKKGLAFSFLNSMLQDGRYFFFSFTSKGNSGLYFLIIHLNTSEYDLWAESNQVSAHRLRVEISQFSPGTCFHLGNHFGAHTNKSACPFSHKNP</sequence>
<reference evidence="1" key="2">
    <citation type="submission" date="2025-09" db="UniProtKB">
        <authorList>
            <consortium name="Ensembl"/>
        </authorList>
    </citation>
    <scope>IDENTIFICATION</scope>
</reference>
<accession>A0A667G051</accession>
<protein>
    <submittedName>
        <fullName evidence="1">Uncharacterized protein</fullName>
    </submittedName>
</protein>
<name>A0A667G051_LYNCA</name>
<dbReference type="Ensembl" id="ENSLCNT00005007320.1">
    <property type="protein sequence ID" value="ENSLCNP00005006514.1"/>
    <property type="gene ID" value="ENSLCNG00005004324.1"/>
</dbReference>
<evidence type="ECO:0000313" key="2">
    <source>
        <dbReference type="Proteomes" id="UP000472241"/>
    </source>
</evidence>
<evidence type="ECO:0000313" key="1">
    <source>
        <dbReference type="Ensembl" id="ENSLCNP00005006514.1"/>
    </source>
</evidence>
<keyword evidence="2" id="KW-1185">Reference proteome</keyword>
<proteinExistence type="predicted"/>
<reference evidence="1" key="1">
    <citation type="submission" date="2025-08" db="UniProtKB">
        <authorList>
            <consortium name="Ensembl"/>
        </authorList>
    </citation>
    <scope>IDENTIFICATION</scope>
</reference>
<dbReference type="Proteomes" id="UP000472241">
    <property type="component" value="Unplaced"/>
</dbReference>
<dbReference type="AlphaFoldDB" id="A0A667G051"/>